<protein>
    <submittedName>
        <fullName evidence="2">WGS project CABT00000000 data, contig 2.7</fullName>
    </submittedName>
</protein>
<dbReference type="InParanoid" id="F7VU52"/>
<proteinExistence type="predicted"/>
<dbReference type="KEGG" id="smp:10807038"/>
<keyword evidence="3" id="KW-1185">Reference proteome</keyword>
<name>F7VU52_SORMK</name>
<evidence type="ECO:0000313" key="2">
    <source>
        <dbReference type="EMBL" id="CCC09040.1"/>
    </source>
</evidence>
<evidence type="ECO:0000313" key="3">
    <source>
        <dbReference type="Proteomes" id="UP000001881"/>
    </source>
</evidence>
<evidence type="ECO:0000256" key="1">
    <source>
        <dbReference type="SAM" id="MobiDB-lite"/>
    </source>
</evidence>
<dbReference type="HOGENOM" id="CLU_877415_0_0_1"/>
<dbReference type="EMBL" id="CABT02000007">
    <property type="protein sequence ID" value="CCC09040.1"/>
    <property type="molecule type" value="Genomic_DNA"/>
</dbReference>
<dbReference type="Proteomes" id="UP000001881">
    <property type="component" value="Unassembled WGS sequence"/>
</dbReference>
<dbReference type="VEuPathDB" id="FungiDB:SMAC_03131"/>
<dbReference type="GeneID" id="10807038"/>
<sequence length="384" mass="41232">MGRHVCPEDCELHKICIGPACECRKQDGRPTSCYPCRLAKTACRPGLRGGGMCGRCLRKGSPHHCNRRGGEGAQGEGRPADRHGPQYPVDFGPNTGEALLAGGMEAPSPILQQPTPPESVRSASNEPGPVLFLGSTPPPLSAPTLTPAPFRPNASTFPPPASPDPTVSHPVPGFSPAAALPFAAVQSPAAGLSPAFAPSVPAPISSDRIFSPFASAPQCDCPLRLTRAKDGIEPQLAANNHNFLVRPVLLAEQELVDALSQVSCCVHCFERYKRSQLHLMDICRLIMKGVAALTGRVLPKARWLKPEEKGDTLQVLLTFIAFLRQFGEREPAVGVIGSVTSLFSDFKRNWSYHYVASTPRWARASSPSSSLRLRPFNKITISVD</sequence>
<accession>F7VU52</accession>
<comment type="caution">
    <text evidence="2">The sequence shown here is derived from an EMBL/GenBank/DDBJ whole genome shotgun (WGS) entry which is preliminary data.</text>
</comment>
<feature type="region of interest" description="Disordered" evidence="1">
    <location>
        <begin position="62"/>
        <end position="127"/>
    </location>
</feature>
<dbReference type="AlphaFoldDB" id="F7VU52"/>
<reference evidence="2 3" key="1">
    <citation type="journal article" date="2010" name="PLoS Genet.">
        <title>De novo assembly of a 40 Mb eukaryotic genome from short sequence reads: Sordaria macrospora, a model organism for fungal morphogenesis.</title>
        <authorList>
            <person name="Nowrousian M."/>
            <person name="Stajich J."/>
            <person name="Chu M."/>
            <person name="Engh I."/>
            <person name="Espagne E."/>
            <person name="Halliday K."/>
            <person name="Kamerewerd J."/>
            <person name="Kempken F."/>
            <person name="Knab B."/>
            <person name="Kuo H.C."/>
            <person name="Osiewacz H.D."/>
            <person name="Poeggeler S."/>
            <person name="Read N."/>
            <person name="Seiler S."/>
            <person name="Smith K."/>
            <person name="Zickler D."/>
            <person name="Kueck U."/>
            <person name="Freitag M."/>
        </authorList>
    </citation>
    <scope>NUCLEOTIDE SEQUENCE [LARGE SCALE GENOMIC DNA]</scope>
    <source>
        <strain evidence="3">ATCC MYA-333 / DSM 997 / K(L3346) / K-hell</strain>
        <tissue evidence="2">Mycelium</tissue>
    </source>
</reference>
<gene>
    <name evidence="2" type="ORF">SMAC_03131</name>
</gene>
<organism evidence="2 3">
    <name type="scientific">Sordaria macrospora (strain ATCC MYA-333 / DSM 997 / K(L3346) / K-hell)</name>
    <dbReference type="NCBI Taxonomy" id="771870"/>
    <lineage>
        <taxon>Eukaryota</taxon>
        <taxon>Fungi</taxon>
        <taxon>Dikarya</taxon>
        <taxon>Ascomycota</taxon>
        <taxon>Pezizomycotina</taxon>
        <taxon>Sordariomycetes</taxon>
        <taxon>Sordariomycetidae</taxon>
        <taxon>Sordariales</taxon>
        <taxon>Sordariaceae</taxon>
        <taxon>Sordaria</taxon>
    </lineage>
</organism>